<comment type="subcellular location">
    <subcellularLocation>
        <location evidence="1">Membrane</location>
        <topology evidence="1">Multi-pass membrane protein</topology>
    </subcellularLocation>
</comment>
<dbReference type="PANTHER" id="PTHR12703">
    <property type="entry name" value="TRANSMEMBRANE PROTEIN 33"/>
    <property type="match status" value="1"/>
</dbReference>
<dbReference type="GO" id="GO:0061024">
    <property type="term" value="P:membrane organization"/>
    <property type="evidence" value="ECO:0007669"/>
    <property type="project" value="TreeGrafter"/>
</dbReference>
<name>A0A1Y1Y6I6_9FUNG</name>
<evidence type="ECO:0008006" key="9">
    <source>
        <dbReference type="Google" id="ProtNLM"/>
    </source>
</evidence>
<dbReference type="OrthoDB" id="5581259at2759"/>
<organism evidence="7 8">
    <name type="scientific">Basidiobolus meristosporus CBS 931.73</name>
    <dbReference type="NCBI Taxonomy" id="1314790"/>
    <lineage>
        <taxon>Eukaryota</taxon>
        <taxon>Fungi</taxon>
        <taxon>Fungi incertae sedis</taxon>
        <taxon>Zoopagomycota</taxon>
        <taxon>Entomophthoromycotina</taxon>
        <taxon>Basidiobolomycetes</taxon>
        <taxon>Basidiobolales</taxon>
        <taxon>Basidiobolaceae</taxon>
        <taxon>Basidiobolus</taxon>
    </lineage>
</organism>
<protein>
    <recommendedName>
        <fullName evidence="9">Tetra-spanning protein 1</fullName>
    </recommendedName>
</protein>
<dbReference type="GO" id="GO:0016020">
    <property type="term" value="C:membrane"/>
    <property type="evidence" value="ECO:0007669"/>
    <property type="project" value="UniProtKB-SubCell"/>
</dbReference>
<dbReference type="InParanoid" id="A0A1Y1Y6I6"/>
<dbReference type="Pfam" id="PF03661">
    <property type="entry name" value="TMEM33_Pom33"/>
    <property type="match status" value="1"/>
</dbReference>
<evidence type="ECO:0000256" key="6">
    <source>
        <dbReference type="SAM" id="Phobius"/>
    </source>
</evidence>
<evidence type="ECO:0000256" key="1">
    <source>
        <dbReference type="ARBA" id="ARBA00004141"/>
    </source>
</evidence>
<dbReference type="GO" id="GO:0005783">
    <property type="term" value="C:endoplasmic reticulum"/>
    <property type="evidence" value="ECO:0007669"/>
    <property type="project" value="TreeGrafter"/>
</dbReference>
<evidence type="ECO:0000313" key="8">
    <source>
        <dbReference type="Proteomes" id="UP000193498"/>
    </source>
</evidence>
<feature type="transmembrane region" description="Helical" evidence="6">
    <location>
        <begin position="30"/>
        <end position="48"/>
    </location>
</feature>
<feature type="transmembrane region" description="Helical" evidence="6">
    <location>
        <begin position="60"/>
        <end position="80"/>
    </location>
</feature>
<reference evidence="7 8" key="1">
    <citation type="submission" date="2016-07" db="EMBL/GenBank/DDBJ databases">
        <title>Pervasive Adenine N6-methylation of Active Genes in Fungi.</title>
        <authorList>
            <consortium name="DOE Joint Genome Institute"/>
            <person name="Mondo S.J."/>
            <person name="Dannebaum R.O."/>
            <person name="Kuo R.C."/>
            <person name="Labutti K."/>
            <person name="Haridas S."/>
            <person name="Kuo A."/>
            <person name="Salamov A."/>
            <person name="Ahrendt S.R."/>
            <person name="Lipzen A."/>
            <person name="Sullivan W."/>
            <person name="Andreopoulos W.B."/>
            <person name="Clum A."/>
            <person name="Lindquist E."/>
            <person name="Daum C."/>
            <person name="Ramamoorthy G.K."/>
            <person name="Gryganskyi A."/>
            <person name="Culley D."/>
            <person name="Magnuson J.K."/>
            <person name="James T.Y."/>
            <person name="O'Malley M.A."/>
            <person name="Stajich J.E."/>
            <person name="Spatafora J.W."/>
            <person name="Visel A."/>
            <person name="Grigoriev I.V."/>
        </authorList>
    </citation>
    <scope>NUCLEOTIDE SEQUENCE [LARGE SCALE GENOMIC DNA]</scope>
    <source>
        <strain evidence="7 8">CBS 931.73</strain>
    </source>
</reference>
<dbReference type="InterPro" id="IPR005344">
    <property type="entry name" value="TMEM33/Pom33"/>
</dbReference>
<evidence type="ECO:0000256" key="3">
    <source>
        <dbReference type="ARBA" id="ARBA00022692"/>
    </source>
</evidence>
<evidence type="ECO:0000256" key="4">
    <source>
        <dbReference type="ARBA" id="ARBA00022989"/>
    </source>
</evidence>
<gene>
    <name evidence="7" type="ORF">K493DRAFT_375377</name>
</gene>
<keyword evidence="5 6" id="KW-0472">Membrane</keyword>
<proteinExistence type="inferred from homology"/>
<dbReference type="PANTHER" id="PTHR12703:SF4">
    <property type="entry name" value="TRANSMEMBRANE PROTEIN 33"/>
    <property type="match status" value="1"/>
</dbReference>
<keyword evidence="4 6" id="KW-1133">Transmembrane helix</keyword>
<evidence type="ECO:0000256" key="5">
    <source>
        <dbReference type="ARBA" id="ARBA00023136"/>
    </source>
</evidence>
<dbReference type="AlphaFoldDB" id="A0A1Y1Y6I6"/>
<accession>A0A1Y1Y6I6</accession>
<dbReference type="FunCoup" id="A0A1Y1Y6I6">
    <property type="interactions" value="249"/>
</dbReference>
<dbReference type="GO" id="GO:0071786">
    <property type="term" value="P:endoplasmic reticulum tubular network organization"/>
    <property type="evidence" value="ECO:0007669"/>
    <property type="project" value="TreeGrafter"/>
</dbReference>
<comment type="caution">
    <text evidence="7">The sequence shown here is derived from an EMBL/GenBank/DDBJ whole genome shotgun (WGS) entry which is preliminary data.</text>
</comment>
<comment type="similarity">
    <text evidence="2">Belongs to the PER33/POM33 family.</text>
</comment>
<sequence length="271" mass="31071">MSTKISSKPTQISTIPFLGRVKLLTTNVRFVWWLGHAVATVSTLIYILKRPFSYSDSKPWYYLAYMGTLLSYGLALWKTYGIPLLDSTFFQKIINDENAQYFVMTIIWLLSSPVLITLIPFGAYSSFHVIDYIRTTMLPILFPTADKRGVSEQSIGAVKQFEDAYYEKCIGFISYIEVLGVMLILLKETFTLRISPLAVFFYGNFLRLRYATSPHIRHVFGQIRIRMDKWILSPTANPKIPAFVRSGYTFVRDGLITLQSRFATTTANEVK</sequence>
<evidence type="ECO:0000313" key="7">
    <source>
        <dbReference type="EMBL" id="ORX93326.1"/>
    </source>
</evidence>
<keyword evidence="8" id="KW-1185">Reference proteome</keyword>
<dbReference type="STRING" id="1314790.A0A1Y1Y6I6"/>
<dbReference type="Proteomes" id="UP000193498">
    <property type="component" value="Unassembled WGS sequence"/>
</dbReference>
<dbReference type="InterPro" id="IPR051645">
    <property type="entry name" value="PER33/POM33_regulator"/>
</dbReference>
<evidence type="ECO:0000256" key="2">
    <source>
        <dbReference type="ARBA" id="ARBA00007322"/>
    </source>
</evidence>
<feature type="transmembrane region" description="Helical" evidence="6">
    <location>
        <begin position="100"/>
        <end position="124"/>
    </location>
</feature>
<dbReference type="EMBL" id="MCFE01000239">
    <property type="protein sequence ID" value="ORX93326.1"/>
    <property type="molecule type" value="Genomic_DNA"/>
</dbReference>
<keyword evidence="3 6" id="KW-0812">Transmembrane</keyword>